<feature type="transmembrane region" description="Helical" evidence="16">
    <location>
        <begin position="77"/>
        <end position="100"/>
    </location>
</feature>
<dbReference type="RefSeq" id="WP_180542978.1">
    <property type="nucleotide sequence ID" value="NZ_JACCJZ010000001.1"/>
</dbReference>
<feature type="region of interest" description="Disordered" evidence="15">
    <location>
        <begin position="138"/>
        <end position="171"/>
    </location>
</feature>
<reference evidence="17 18" key="1">
    <citation type="submission" date="2020-07" db="EMBL/GenBank/DDBJ databases">
        <title>isolation of Luteimonas sp. SJ-16.</title>
        <authorList>
            <person name="Huang X.-X."/>
            <person name="Xu L."/>
            <person name="Sun J.-Q."/>
        </authorList>
    </citation>
    <scope>NUCLEOTIDE SEQUENCE [LARGE SCALE GENOMIC DNA]</scope>
    <source>
        <strain evidence="17 18">SJ-16</strain>
    </source>
</reference>
<evidence type="ECO:0000256" key="4">
    <source>
        <dbReference type="ARBA" id="ARBA00006501"/>
    </source>
</evidence>
<evidence type="ECO:0000256" key="15">
    <source>
        <dbReference type="SAM" id="MobiDB-lite"/>
    </source>
</evidence>
<keyword evidence="18" id="KW-1185">Reference proteome</keyword>
<evidence type="ECO:0000256" key="1">
    <source>
        <dbReference type="ARBA" id="ARBA00001970"/>
    </source>
</evidence>
<evidence type="ECO:0000256" key="11">
    <source>
        <dbReference type="ARBA" id="ARBA00023002"/>
    </source>
</evidence>
<dbReference type="PANTHER" id="PTHR40255">
    <property type="entry name" value="UPF0093 MEMBRANE PROTEIN SLR1790"/>
    <property type="match status" value="1"/>
</dbReference>
<evidence type="ECO:0000256" key="5">
    <source>
        <dbReference type="ARBA" id="ARBA00017504"/>
    </source>
</evidence>
<feature type="transmembrane region" description="Helical" evidence="16">
    <location>
        <begin position="49"/>
        <end position="71"/>
    </location>
</feature>
<dbReference type="UniPathway" id="UPA00251">
    <property type="reaction ID" value="UER00324"/>
</dbReference>
<keyword evidence="12" id="KW-0408">Iron</keyword>
<keyword evidence="8 16" id="KW-0812">Transmembrane</keyword>
<feature type="transmembrane region" description="Helical" evidence="16">
    <location>
        <begin position="6"/>
        <end position="28"/>
    </location>
</feature>
<keyword evidence="10 16" id="KW-1133">Transmembrane helix</keyword>
<sequence>MYFWLKIFHILAMTIWFAGLFFLPRLFVARHGKEIDADPTYWSPVTNMLFFRIMTPAALVTITLGGILIAWNPAGAWLVLKLVVVAGAVLLHLYFGLLLYELGHDRDHHGPTFYRVIGWVPLVMLLLIAGLTGAKPSTLGDLPPPPSGPVDAEELVPGLEDGVPPLELPES</sequence>
<dbReference type="EMBL" id="JACCJZ010000001">
    <property type="protein sequence ID" value="NYZ61214.1"/>
    <property type="molecule type" value="Genomic_DNA"/>
</dbReference>
<comment type="caution">
    <text evidence="17">The sequence shown here is derived from an EMBL/GenBank/DDBJ whole genome shotgun (WGS) entry which is preliminary data.</text>
</comment>
<dbReference type="Pfam" id="PF03653">
    <property type="entry name" value="UPF0093"/>
    <property type="match status" value="1"/>
</dbReference>
<evidence type="ECO:0000256" key="14">
    <source>
        <dbReference type="ARBA" id="ARBA00048390"/>
    </source>
</evidence>
<feature type="transmembrane region" description="Helical" evidence="16">
    <location>
        <begin position="112"/>
        <end position="134"/>
    </location>
</feature>
<dbReference type="GO" id="GO:0046872">
    <property type="term" value="F:metal ion binding"/>
    <property type="evidence" value="ECO:0007669"/>
    <property type="project" value="UniProtKB-KW"/>
</dbReference>
<protein>
    <recommendedName>
        <fullName evidence="5">Protoporphyrinogen IX oxidase</fullName>
    </recommendedName>
</protein>
<comment type="subcellular location">
    <subcellularLocation>
        <location evidence="2">Cell membrane</location>
        <topology evidence="2">Multi-pass membrane protein</topology>
    </subcellularLocation>
</comment>
<dbReference type="GO" id="GO:0005886">
    <property type="term" value="C:plasma membrane"/>
    <property type="evidence" value="ECO:0007669"/>
    <property type="project" value="UniProtKB-SubCell"/>
</dbReference>
<evidence type="ECO:0000256" key="7">
    <source>
        <dbReference type="ARBA" id="ARBA00022617"/>
    </source>
</evidence>
<dbReference type="Proteomes" id="UP000589896">
    <property type="component" value="Unassembled WGS sequence"/>
</dbReference>
<keyword evidence="11" id="KW-0560">Oxidoreductase</keyword>
<evidence type="ECO:0000256" key="9">
    <source>
        <dbReference type="ARBA" id="ARBA00022723"/>
    </source>
</evidence>
<comment type="similarity">
    <text evidence="4">Belongs to the HemJ family.</text>
</comment>
<evidence type="ECO:0000313" key="18">
    <source>
        <dbReference type="Proteomes" id="UP000589896"/>
    </source>
</evidence>
<keyword evidence="13 16" id="KW-0472">Membrane</keyword>
<keyword evidence="9" id="KW-0479">Metal-binding</keyword>
<keyword evidence="7" id="KW-0349">Heme</keyword>
<evidence type="ECO:0000256" key="3">
    <source>
        <dbReference type="ARBA" id="ARBA00005073"/>
    </source>
</evidence>
<dbReference type="InterPro" id="IPR005265">
    <property type="entry name" value="HemJ-like"/>
</dbReference>
<dbReference type="GO" id="GO:0016491">
    <property type="term" value="F:oxidoreductase activity"/>
    <property type="evidence" value="ECO:0007669"/>
    <property type="project" value="UniProtKB-KW"/>
</dbReference>
<proteinExistence type="inferred from homology"/>
<evidence type="ECO:0000256" key="13">
    <source>
        <dbReference type="ARBA" id="ARBA00023136"/>
    </source>
</evidence>
<gene>
    <name evidence="17" type="ORF">H0E82_00350</name>
</gene>
<dbReference type="AlphaFoldDB" id="A0A7Z0QN64"/>
<organism evidence="17 18">
    <name type="scientific">Luteimonas deserti</name>
    <dbReference type="NCBI Taxonomy" id="2752306"/>
    <lineage>
        <taxon>Bacteria</taxon>
        <taxon>Pseudomonadati</taxon>
        <taxon>Pseudomonadota</taxon>
        <taxon>Gammaproteobacteria</taxon>
        <taxon>Lysobacterales</taxon>
        <taxon>Lysobacteraceae</taxon>
        <taxon>Luteimonas</taxon>
    </lineage>
</organism>
<dbReference type="PANTHER" id="PTHR40255:SF1">
    <property type="entry name" value="PROTOPORPHYRINOGEN IX OXIDASE"/>
    <property type="match status" value="1"/>
</dbReference>
<comment type="catalytic activity">
    <reaction evidence="14">
        <text>protoporphyrinogen IX + 3 A = protoporphyrin IX + 3 AH2</text>
        <dbReference type="Rhea" id="RHEA:62000"/>
        <dbReference type="ChEBI" id="CHEBI:13193"/>
        <dbReference type="ChEBI" id="CHEBI:17499"/>
        <dbReference type="ChEBI" id="CHEBI:57306"/>
        <dbReference type="ChEBI" id="CHEBI:57307"/>
    </reaction>
</comment>
<evidence type="ECO:0000256" key="10">
    <source>
        <dbReference type="ARBA" id="ARBA00022989"/>
    </source>
</evidence>
<evidence type="ECO:0000256" key="8">
    <source>
        <dbReference type="ARBA" id="ARBA00022692"/>
    </source>
</evidence>
<evidence type="ECO:0000256" key="2">
    <source>
        <dbReference type="ARBA" id="ARBA00004651"/>
    </source>
</evidence>
<evidence type="ECO:0000256" key="12">
    <source>
        <dbReference type="ARBA" id="ARBA00023004"/>
    </source>
</evidence>
<evidence type="ECO:0000256" key="16">
    <source>
        <dbReference type="SAM" id="Phobius"/>
    </source>
</evidence>
<evidence type="ECO:0000313" key="17">
    <source>
        <dbReference type="EMBL" id="NYZ61214.1"/>
    </source>
</evidence>
<comment type="pathway">
    <text evidence="3">Porphyrin-containing compound metabolism; protoporphyrin-IX biosynthesis; protoporphyrin-IX from protoporphyrinogen-IX: step 1/1.</text>
</comment>
<name>A0A7Z0QN64_9GAMM</name>
<keyword evidence="6" id="KW-1003">Cell membrane</keyword>
<dbReference type="GO" id="GO:0006782">
    <property type="term" value="P:protoporphyrinogen IX biosynthetic process"/>
    <property type="evidence" value="ECO:0007669"/>
    <property type="project" value="UniProtKB-UniPathway"/>
</dbReference>
<evidence type="ECO:0000256" key="6">
    <source>
        <dbReference type="ARBA" id="ARBA00022475"/>
    </source>
</evidence>
<comment type="cofactor">
    <cofactor evidence="1">
        <name>heme b</name>
        <dbReference type="ChEBI" id="CHEBI:60344"/>
    </cofactor>
</comment>
<accession>A0A7Z0QN64</accession>